<evidence type="ECO:0000259" key="8">
    <source>
        <dbReference type="Pfam" id="PF21338"/>
    </source>
</evidence>
<keyword evidence="6 9" id="KW-0413">Isomerase</keyword>
<dbReference type="GO" id="GO:0003917">
    <property type="term" value="F:DNA topoisomerase type I (single strand cut, ATP-independent) activity"/>
    <property type="evidence" value="ECO:0007669"/>
    <property type="project" value="UniProtKB-EC"/>
</dbReference>
<keyword evidence="10" id="KW-1185">Reference proteome</keyword>
<proteinExistence type="inferred from homology"/>
<comment type="caution">
    <text evidence="9">The sequence shown here is derived from an EMBL/GenBank/DDBJ whole genome shotgun (WGS) entry which is preliminary data.</text>
</comment>
<comment type="similarity">
    <text evidence="2">Belongs to the type IB topoisomerase family.</text>
</comment>
<dbReference type="PROSITE" id="PS52038">
    <property type="entry name" value="TOPO_IB_2"/>
    <property type="match status" value="1"/>
</dbReference>
<accession>A0A0A2H0H3</accession>
<keyword evidence="4" id="KW-0799">Topoisomerase</keyword>
<dbReference type="InterPro" id="IPR001631">
    <property type="entry name" value="TopoI"/>
</dbReference>
<feature type="domain" description="DNA topoisomerase I catalytic core eukaryotic-type" evidence="7">
    <location>
        <begin position="106"/>
        <end position="319"/>
    </location>
</feature>
<reference evidence="9 10" key="1">
    <citation type="submission" date="2014-10" db="EMBL/GenBank/DDBJ databases">
        <title>Draft genome sequence of the proteorhodopsin-containing marine bacterium Dokdonia donghaensis.</title>
        <authorList>
            <person name="Gomez-Consarnau L."/>
            <person name="Gonzalez J.M."/>
            <person name="Riedel T."/>
            <person name="Jaenicke S."/>
            <person name="Wagner-Doebler I."/>
            <person name="Fuhrman J.A."/>
        </authorList>
    </citation>
    <scope>NUCLEOTIDE SEQUENCE [LARGE SCALE GENOMIC DNA]</scope>
    <source>
        <strain evidence="9 10">DSW-1</strain>
    </source>
</reference>
<evidence type="ECO:0000256" key="1">
    <source>
        <dbReference type="ARBA" id="ARBA00000213"/>
    </source>
</evidence>
<dbReference type="Gene3D" id="3.90.15.10">
    <property type="entry name" value="Topoisomerase I, Chain A, domain 3"/>
    <property type="match status" value="1"/>
</dbReference>
<evidence type="ECO:0000313" key="10">
    <source>
        <dbReference type="Proteomes" id="UP000030140"/>
    </source>
</evidence>
<dbReference type="Gene3D" id="3.30.66.10">
    <property type="entry name" value="DNA topoisomerase I domain"/>
    <property type="match status" value="1"/>
</dbReference>
<dbReference type="Proteomes" id="UP000030140">
    <property type="component" value="Unassembled WGS sequence"/>
</dbReference>
<name>A0A0A2H0H3_9FLAO</name>
<dbReference type="InterPro" id="IPR049331">
    <property type="entry name" value="Top1B_N_bact"/>
</dbReference>
<evidence type="ECO:0000256" key="5">
    <source>
        <dbReference type="ARBA" id="ARBA00023125"/>
    </source>
</evidence>
<dbReference type="SUPFAM" id="SSF55869">
    <property type="entry name" value="DNA topoisomerase I domain"/>
    <property type="match status" value="1"/>
</dbReference>
<sequence length="359" mass="41905">MTLTASQIENILRNPEETAAAANLIYVSDADLNIRRKKKNKNFHYYFNDKPLKDKKELERINNLVIPPKWEKVRIAYPPNGHLQVVGRDAKNRKVYRYHDLWSKIRNQTKFYKLANFGNALPSIRERIDEDLDAPDMSKRKVLALVLRLMEETHIRIGNDYYAKRNKTYGLSTLRTRHVTTTKEKIRFEFVGKKGKKHNITLRNKKLAKLVNRCEEIPGWELFQFYDANGNKHRIDSTMVNDYIHEISGDLFSAKDFRTWGATKTFFETVHDLGYTEDEKENKANILTAFDAAAEALGNTRNVCRKYYVHPQIVDAYESGSIVAEFKKVDAHQGARPFFTETEEVLLQMISKFELDFSK</sequence>
<dbReference type="AlphaFoldDB" id="A0A0A2H0H3"/>
<dbReference type="KEGG" id="ddo:I597_2670"/>
<dbReference type="Pfam" id="PF01028">
    <property type="entry name" value="Topoisom_I"/>
    <property type="match status" value="1"/>
</dbReference>
<dbReference type="PATRIC" id="fig|1300343.5.peg.2713"/>
<evidence type="ECO:0000259" key="7">
    <source>
        <dbReference type="Pfam" id="PF01028"/>
    </source>
</evidence>
<dbReference type="InterPro" id="IPR014711">
    <property type="entry name" value="TopoI_cat_a-hlx-sub_euk"/>
</dbReference>
<dbReference type="OrthoDB" id="9778962at2"/>
<evidence type="ECO:0000256" key="2">
    <source>
        <dbReference type="ARBA" id="ARBA00006645"/>
    </source>
</evidence>
<comment type="catalytic activity">
    <reaction evidence="1">
        <text>ATP-independent breakage of single-stranded DNA, followed by passage and rejoining.</text>
        <dbReference type="EC" id="5.6.2.1"/>
    </reaction>
</comment>
<evidence type="ECO:0000256" key="6">
    <source>
        <dbReference type="ARBA" id="ARBA00023235"/>
    </source>
</evidence>
<dbReference type="Gene3D" id="1.10.132.120">
    <property type="match status" value="1"/>
</dbReference>
<dbReference type="GO" id="GO:0006265">
    <property type="term" value="P:DNA topological change"/>
    <property type="evidence" value="ECO:0007669"/>
    <property type="project" value="InterPro"/>
</dbReference>
<dbReference type="EC" id="5.6.2.1" evidence="3"/>
<gene>
    <name evidence="9" type="ORF">NV36_04485</name>
</gene>
<dbReference type="InterPro" id="IPR035447">
    <property type="entry name" value="DNA_topo_I_N_sf"/>
</dbReference>
<evidence type="ECO:0000256" key="4">
    <source>
        <dbReference type="ARBA" id="ARBA00023029"/>
    </source>
</evidence>
<dbReference type="RefSeq" id="WP_035325182.1">
    <property type="nucleotide sequence ID" value="NZ_CP015125.1"/>
</dbReference>
<dbReference type="InterPro" id="IPR011010">
    <property type="entry name" value="DNA_brk_join_enz"/>
</dbReference>
<dbReference type="GO" id="GO:0003677">
    <property type="term" value="F:DNA binding"/>
    <property type="evidence" value="ECO:0007669"/>
    <property type="project" value="UniProtKB-KW"/>
</dbReference>
<dbReference type="InterPro" id="IPR013500">
    <property type="entry name" value="TopoI_cat_euk"/>
</dbReference>
<keyword evidence="5" id="KW-0238">DNA-binding</keyword>
<evidence type="ECO:0000256" key="3">
    <source>
        <dbReference type="ARBA" id="ARBA00012891"/>
    </source>
</evidence>
<dbReference type="PRINTS" id="PR00416">
    <property type="entry name" value="EUTPISMRASEI"/>
</dbReference>
<feature type="domain" description="DNA topoisomerase IB N-terminal" evidence="8">
    <location>
        <begin position="43"/>
        <end position="89"/>
    </location>
</feature>
<dbReference type="EMBL" id="JSAQ01000001">
    <property type="protein sequence ID" value="KGO06165.1"/>
    <property type="molecule type" value="Genomic_DNA"/>
</dbReference>
<organism evidence="9 10">
    <name type="scientific">Dokdonia donghaensis DSW-1</name>
    <dbReference type="NCBI Taxonomy" id="1300343"/>
    <lineage>
        <taxon>Bacteria</taxon>
        <taxon>Pseudomonadati</taxon>
        <taxon>Bacteroidota</taxon>
        <taxon>Flavobacteriia</taxon>
        <taxon>Flavobacteriales</taxon>
        <taxon>Flavobacteriaceae</taxon>
        <taxon>Dokdonia</taxon>
    </lineage>
</organism>
<dbReference type="Pfam" id="PF21338">
    <property type="entry name" value="Top1B_N_bact"/>
    <property type="match status" value="1"/>
</dbReference>
<evidence type="ECO:0000313" key="9">
    <source>
        <dbReference type="EMBL" id="KGO06165.1"/>
    </source>
</evidence>
<protein>
    <recommendedName>
        <fullName evidence="3">DNA topoisomerase</fullName>
        <ecNumber evidence="3">5.6.2.1</ecNumber>
    </recommendedName>
</protein>
<dbReference type="SUPFAM" id="SSF56349">
    <property type="entry name" value="DNA breaking-rejoining enzymes"/>
    <property type="match status" value="1"/>
</dbReference>